<dbReference type="Proteomes" id="UP000008068">
    <property type="component" value="Unassembled WGS sequence"/>
</dbReference>
<dbReference type="eggNOG" id="KOG1081">
    <property type="taxonomic scope" value="Eukaryota"/>
</dbReference>
<name>G0NPC8_CAEBE</name>
<accession>G0NPC8</accession>
<dbReference type="AlphaFoldDB" id="G0NPC8"/>
<organism evidence="2">
    <name type="scientific">Caenorhabditis brenneri</name>
    <name type="common">Nematode worm</name>
    <dbReference type="NCBI Taxonomy" id="135651"/>
    <lineage>
        <taxon>Eukaryota</taxon>
        <taxon>Metazoa</taxon>
        <taxon>Ecdysozoa</taxon>
        <taxon>Nematoda</taxon>
        <taxon>Chromadorea</taxon>
        <taxon>Rhabditida</taxon>
        <taxon>Rhabditina</taxon>
        <taxon>Rhabditomorpha</taxon>
        <taxon>Rhabditoidea</taxon>
        <taxon>Rhabditidae</taxon>
        <taxon>Peloderinae</taxon>
        <taxon>Caenorhabditis</taxon>
    </lineage>
</organism>
<gene>
    <name evidence="1" type="ORF">CAEBREN_06701</name>
</gene>
<sequence length="206" mass="23790">MCHSAMPSKVFSIYRMLVDWRTHKVRELNEHLLAAGLMRIRHVKGRSRKERRRHSSSDHPSAMVEDKLVTCGGGHRGNIDACNHKFHLSCMMYSRPIARYNSQYLCLKKIMGNLFCHNHACESCFTNKFLRSAHHSSLVRAYHKDCQPAGSTKNSSMVCICLSATDVLTKCETCVQSFHNECNRSHRVKSTEEEKQCEDCMFHWIL</sequence>
<proteinExistence type="predicted"/>
<dbReference type="HOGENOM" id="CLU_1332959_0_0_1"/>
<reference evidence="2" key="1">
    <citation type="submission" date="2011-07" db="EMBL/GenBank/DDBJ databases">
        <authorList>
            <consortium name="Caenorhabditis brenneri Sequencing and Analysis Consortium"/>
            <person name="Wilson R.K."/>
        </authorList>
    </citation>
    <scope>NUCLEOTIDE SEQUENCE [LARGE SCALE GENOMIC DNA]</scope>
    <source>
        <strain evidence="2">PB2801</strain>
    </source>
</reference>
<protein>
    <submittedName>
        <fullName evidence="1">Uncharacterized protein</fullName>
    </submittedName>
</protein>
<dbReference type="InParanoid" id="G0NPC8"/>
<dbReference type="STRING" id="135651.G0NPC8"/>
<keyword evidence="2" id="KW-1185">Reference proteome</keyword>
<dbReference type="EMBL" id="GL379920">
    <property type="protein sequence ID" value="EGT35264.1"/>
    <property type="molecule type" value="Genomic_DNA"/>
</dbReference>
<evidence type="ECO:0000313" key="2">
    <source>
        <dbReference type="Proteomes" id="UP000008068"/>
    </source>
</evidence>
<evidence type="ECO:0000313" key="1">
    <source>
        <dbReference type="EMBL" id="EGT35264.1"/>
    </source>
</evidence>